<dbReference type="Proteomes" id="UP000293637">
    <property type="component" value="Unassembled WGS sequence"/>
</dbReference>
<name>A0A4V2KVP9_STALU</name>
<organism evidence="1 2">
    <name type="scientific">Staphylococcus lugdunensis</name>
    <dbReference type="NCBI Taxonomy" id="28035"/>
    <lineage>
        <taxon>Bacteria</taxon>
        <taxon>Bacillati</taxon>
        <taxon>Bacillota</taxon>
        <taxon>Bacilli</taxon>
        <taxon>Bacillales</taxon>
        <taxon>Staphylococcaceae</taxon>
        <taxon>Staphylococcus</taxon>
    </lineage>
</organism>
<reference evidence="1 2" key="1">
    <citation type="journal article" date="2019" name="Sci. Transl. Med.">
        <title>Quorum sensing between bacterial species on the skin protects against epidermal injury in atopic dermatitis.</title>
        <authorList>
            <person name="Williams M.R."/>
        </authorList>
    </citation>
    <scope>NUCLEOTIDE SEQUENCE [LARGE SCALE GENOMIC DNA]</scope>
    <source>
        <strain evidence="1 2">E7</strain>
    </source>
</reference>
<dbReference type="EMBL" id="SCHB01000003">
    <property type="protein sequence ID" value="TBW72349.1"/>
    <property type="molecule type" value="Genomic_DNA"/>
</dbReference>
<dbReference type="AlphaFoldDB" id="A0A4V2KVP9"/>
<evidence type="ECO:0000313" key="2">
    <source>
        <dbReference type="Proteomes" id="UP000293637"/>
    </source>
</evidence>
<comment type="caution">
    <text evidence="1">The sequence shown here is derived from an EMBL/GenBank/DDBJ whole genome shotgun (WGS) entry which is preliminary data.</text>
</comment>
<proteinExistence type="predicted"/>
<protein>
    <submittedName>
        <fullName evidence="1">Uncharacterized protein</fullName>
    </submittedName>
</protein>
<gene>
    <name evidence="1" type="ORF">EQ812_05055</name>
</gene>
<evidence type="ECO:0000313" key="1">
    <source>
        <dbReference type="EMBL" id="TBW72349.1"/>
    </source>
</evidence>
<sequence>MTRIEKAWYKCIFNPVNYCQYRVHNLKHNYVPASFILYINDYRFINPALFNCSNISRRGLLLKKA</sequence>
<accession>A0A4V2KVP9</accession>